<comment type="caution">
    <text evidence="1">The sequence shown here is derived from an EMBL/GenBank/DDBJ whole genome shotgun (WGS) entry which is preliminary data.</text>
</comment>
<name>L8N1G1_9CYAN</name>
<accession>L8N1G1</accession>
<dbReference type="EMBL" id="ALWB01000068">
    <property type="protein sequence ID" value="ELS32899.1"/>
    <property type="molecule type" value="Genomic_DNA"/>
</dbReference>
<reference evidence="1 2" key="1">
    <citation type="journal article" date="2013" name="Proc. Natl. Acad. Sci. U.S.A.">
        <title>Improving the coverage of the cyanobacterial phylum using diversity-driven genome sequencing.</title>
        <authorList>
            <person name="Shih P.M."/>
            <person name="Wu D."/>
            <person name="Latifi A."/>
            <person name="Axen S.D."/>
            <person name="Fewer D.P."/>
            <person name="Talla E."/>
            <person name="Calteau A."/>
            <person name="Cai F."/>
            <person name="Tandeau de Marsac N."/>
            <person name="Rippka R."/>
            <person name="Herdman M."/>
            <person name="Sivonen K."/>
            <person name="Coursin T."/>
            <person name="Laurent T."/>
            <person name="Goodwin L."/>
            <person name="Nolan M."/>
            <person name="Davenport K.W."/>
            <person name="Han C.S."/>
            <person name="Rubin E.M."/>
            <person name="Eisen J.A."/>
            <person name="Woyke T."/>
            <person name="Gugger M."/>
            <person name="Kerfeld C.A."/>
        </authorList>
    </citation>
    <scope>NUCLEOTIDE SEQUENCE [LARGE SCALE GENOMIC DNA]</scope>
    <source>
        <strain evidence="1 2">PCC 7429</strain>
    </source>
</reference>
<gene>
    <name evidence="1" type="ORF">Pse7429DRAFT_1810</name>
</gene>
<protein>
    <submittedName>
        <fullName evidence="1">Uncharacterized protein</fullName>
    </submittedName>
</protein>
<proteinExistence type="predicted"/>
<evidence type="ECO:0000313" key="2">
    <source>
        <dbReference type="Proteomes" id="UP000011201"/>
    </source>
</evidence>
<dbReference type="Proteomes" id="UP000011201">
    <property type="component" value="Unassembled WGS sequence"/>
</dbReference>
<evidence type="ECO:0000313" key="1">
    <source>
        <dbReference type="EMBL" id="ELS32899.1"/>
    </source>
</evidence>
<organism evidence="1 2">
    <name type="scientific">Pseudanabaena biceps PCC 7429</name>
    <dbReference type="NCBI Taxonomy" id="927668"/>
    <lineage>
        <taxon>Bacteria</taxon>
        <taxon>Bacillati</taxon>
        <taxon>Cyanobacteriota</taxon>
        <taxon>Cyanophyceae</taxon>
        <taxon>Pseudanabaenales</taxon>
        <taxon>Pseudanabaenaceae</taxon>
        <taxon>Pseudanabaena</taxon>
    </lineage>
</organism>
<sequence>MCDQEPWYVVPITLANQCSYVAAKSAEEKVGAKRQPSLHFIARLATIKKIAGNGNVSKSTPR</sequence>
<dbReference type="AlphaFoldDB" id="L8N1G1"/>
<keyword evidence="2" id="KW-1185">Reference proteome</keyword>